<dbReference type="PANTHER" id="PTHR33936:SF24">
    <property type="entry name" value="C2H2-TYPE DOMAIN-CONTAINING PROTEIN"/>
    <property type="match status" value="1"/>
</dbReference>
<sequence length="423" mass="49446">MVTDADALLMEKLAKRDIRFRVLSKPANTCKHHMYNVNIKNPNKCHKSALQRHLNIDHSSESKKYLNCPKCTFNTVHKSDLKTSTKPFKCSLCNARYKESKCLRYHERKIHQIGDKPVSKLKRKCPICKIIFTGGSSDKEDIHKHFEIDHNINLQREILQFSSIDNFFKWKREIEKKTTTFFIKQYALPTAMAFRCHRSGNYKKTGSDKRSLKMIGSCKIDAFCPAMMKIKILENQSVKVFYISKHIGHENELKHIQLTKEERNQIAIQLASKISYDEILKGIQNTASNNDLKRIHLLNKKDLVNIKNSFNYNNFINNCVNQSNIKECDKNKDFDILEPLVFIDENQDEKQNCIETTALHQINCEKKPNSSFDEEKNKMIEEIKIIVNSLVTKDEINFVRTLLREFIPTLRCTKCDSEMCKFL</sequence>
<keyword evidence="1" id="KW-0479">Metal-binding</keyword>
<name>A0A1B6CQR6_9HEMI</name>
<dbReference type="InterPro" id="IPR013087">
    <property type="entry name" value="Znf_C2H2_type"/>
</dbReference>
<dbReference type="EMBL" id="GEDC01021550">
    <property type="protein sequence ID" value="JAS15748.1"/>
    <property type="molecule type" value="Transcribed_RNA"/>
</dbReference>
<feature type="domain" description="C2H2-type" evidence="2">
    <location>
        <begin position="88"/>
        <end position="117"/>
    </location>
</feature>
<organism evidence="3">
    <name type="scientific">Clastoptera arizonana</name>
    <name type="common">Arizona spittle bug</name>
    <dbReference type="NCBI Taxonomy" id="38151"/>
    <lineage>
        <taxon>Eukaryota</taxon>
        <taxon>Metazoa</taxon>
        <taxon>Ecdysozoa</taxon>
        <taxon>Arthropoda</taxon>
        <taxon>Hexapoda</taxon>
        <taxon>Insecta</taxon>
        <taxon>Pterygota</taxon>
        <taxon>Neoptera</taxon>
        <taxon>Paraneoptera</taxon>
        <taxon>Hemiptera</taxon>
        <taxon>Auchenorrhyncha</taxon>
        <taxon>Cercopoidea</taxon>
        <taxon>Clastopteridae</taxon>
        <taxon>Clastoptera</taxon>
    </lineage>
</organism>
<keyword evidence="1" id="KW-0862">Zinc</keyword>
<evidence type="ECO:0000313" key="3">
    <source>
        <dbReference type="EMBL" id="JAS15748.1"/>
    </source>
</evidence>
<dbReference type="GO" id="GO:0008270">
    <property type="term" value="F:zinc ion binding"/>
    <property type="evidence" value="ECO:0007669"/>
    <property type="project" value="UniProtKB-KW"/>
</dbReference>
<dbReference type="InterPro" id="IPR052797">
    <property type="entry name" value="RegFact_GeneExpr_CellDeath"/>
</dbReference>
<dbReference type="PROSITE" id="PS00028">
    <property type="entry name" value="ZINC_FINGER_C2H2_1"/>
    <property type="match status" value="1"/>
</dbReference>
<reference evidence="3" key="1">
    <citation type="submission" date="2015-12" db="EMBL/GenBank/DDBJ databases">
        <title>De novo transcriptome assembly of four potential Pierce s Disease insect vectors from Arizona vineyards.</title>
        <authorList>
            <person name="Tassone E.E."/>
        </authorList>
    </citation>
    <scope>NUCLEOTIDE SEQUENCE</scope>
</reference>
<dbReference type="AlphaFoldDB" id="A0A1B6CQR6"/>
<evidence type="ECO:0000259" key="2">
    <source>
        <dbReference type="PROSITE" id="PS50157"/>
    </source>
</evidence>
<proteinExistence type="predicted"/>
<accession>A0A1B6CQR6</accession>
<evidence type="ECO:0000256" key="1">
    <source>
        <dbReference type="PROSITE-ProRule" id="PRU00042"/>
    </source>
</evidence>
<dbReference type="Gene3D" id="3.30.160.60">
    <property type="entry name" value="Classic Zinc Finger"/>
    <property type="match status" value="1"/>
</dbReference>
<dbReference type="PROSITE" id="PS50157">
    <property type="entry name" value="ZINC_FINGER_C2H2_2"/>
    <property type="match status" value="1"/>
</dbReference>
<keyword evidence="1" id="KW-0863">Zinc-finger</keyword>
<dbReference type="PANTHER" id="PTHR33936">
    <property type="entry name" value="PROTEIN CBG17840"/>
    <property type="match status" value="1"/>
</dbReference>
<protein>
    <recommendedName>
        <fullName evidence="2">C2H2-type domain-containing protein</fullName>
    </recommendedName>
</protein>
<gene>
    <name evidence="3" type="ORF">g.29097</name>
</gene>